<dbReference type="SUPFAM" id="SSF117916">
    <property type="entry name" value="Fe-S cluster assembly (FSCA) domain-like"/>
    <property type="match status" value="1"/>
</dbReference>
<dbReference type="Proteomes" id="UP001295684">
    <property type="component" value="Unassembled WGS sequence"/>
</dbReference>
<evidence type="ECO:0008006" key="5">
    <source>
        <dbReference type="Google" id="ProtNLM"/>
    </source>
</evidence>
<protein>
    <recommendedName>
        <fullName evidence="5">MIP18 family-like domain-containing protein</fullName>
    </recommendedName>
</protein>
<organism evidence="3 4">
    <name type="scientific">Euplotes crassus</name>
    <dbReference type="NCBI Taxonomy" id="5936"/>
    <lineage>
        <taxon>Eukaryota</taxon>
        <taxon>Sar</taxon>
        <taxon>Alveolata</taxon>
        <taxon>Ciliophora</taxon>
        <taxon>Intramacronucleata</taxon>
        <taxon>Spirotrichea</taxon>
        <taxon>Hypotrichia</taxon>
        <taxon>Euplotida</taxon>
        <taxon>Euplotidae</taxon>
        <taxon>Moneuplotes</taxon>
    </lineage>
</organism>
<dbReference type="EMBL" id="CAMPGE010023039">
    <property type="protein sequence ID" value="CAI2381018.1"/>
    <property type="molecule type" value="Genomic_DNA"/>
</dbReference>
<accession>A0AAD1XY41</accession>
<dbReference type="PANTHER" id="PTHR12377">
    <property type="entry name" value="CYTOSOLIC IRON-SULFUR ASSEMBLY COMPONENT 2B-RELATED"/>
    <property type="match status" value="1"/>
</dbReference>
<keyword evidence="4" id="KW-1185">Reference proteome</keyword>
<evidence type="ECO:0000313" key="4">
    <source>
        <dbReference type="Proteomes" id="UP001295684"/>
    </source>
</evidence>
<name>A0AAD1XY41_EUPCR</name>
<sequence>MEDQRKPKDLPYEMTPEESLLRDQIYDVISTIRDPEKPYTLEDLDVVNDELIMVRSTKDKEYTYAIIKWVPTVPHCHLALTIALCMRAKIERELGLPNLKIDIIVEDGKHQQKGEIDRQVNDKERYSAALEKEEVMDVIEDLIKDQY</sequence>
<proteinExistence type="inferred from homology"/>
<comment type="similarity">
    <text evidence="1">Belongs to the MIP18 family.</text>
</comment>
<dbReference type="GO" id="GO:0007059">
    <property type="term" value="P:chromosome segregation"/>
    <property type="evidence" value="ECO:0007669"/>
    <property type="project" value="UniProtKB-KW"/>
</dbReference>
<evidence type="ECO:0000256" key="1">
    <source>
        <dbReference type="ARBA" id="ARBA00010381"/>
    </source>
</evidence>
<dbReference type="AlphaFoldDB" id="A0AAD1XY41"/>
<dbReference type="Gene3D" id="3.30.300.130">
    <property type="entry name" value="Fe-S cluster assembly (FSCA)"/>
    <property type="match status" value="1"/>
</dbReference>
<dbReference type="InterPro" id="IPR039796">
    <property type="entry name" value="MIP18"/>
</dbReference>
<evidence type="ECO:0000256" key="2">
    <source>
        <dbReference type="ARBA" id="ARBA00022829"/>
    </source>
</evidence>
<evidence type="ECO:0000313" key="3">
    <source>
        <dbReference type="EMBL" id="CAI2381018.1"/>
    </source>
</evidence>
<reference evidence="3" key="1">
    <citation type="submission" date="2023-07" db="EMBL/GenBank/DDBJ databases">
        <authorList>
            <consortium name="AG Swart"/>
            <person name="Singh M."/>
            <person name="Singh A."/>
            <person name="Seah K."/>
            <person name="Emmerich C."/>
        </authorList>
    </citation>
    <scope>NUCLEOTIDE SEQUENCE</scope>
    <source>
        <strain evidence="3">DP1</strain>
    </source>
</reference>
<dbReference type="GO" id="GO:0051604">
    <property type="term" value="P:protein maturation"/>
    <property type="evidence" value="ECO:0007669"/>
    <property type="project" value="InterPro"/>
</dbReference>
<dbReference type="PANTHER" id="PTHR12377:SF2">
    <property type="entry name" value="CYTOSOLIC IRON-SULFUR ASSEMBLY COMPONENT 2A"/>
    <property type="match status" value="1"/>
</dbReference>
<dbReference type="InterPro" id="IPR034904">
    <property type="entry name" value="FSCA_dom_sf"/>
</dbReference>
<comment type="caution">
    <text evidence="3">The sequence shown here is derived from an EMBL/GenBank/DDBJ whole genome shotgun (WGS) entry which is preliminary data.</text>
</comment>
<keyword evidence="2" id="KW-0159">Chromosome partition</keyword>
<dbReference type="Gene3D" id="6.10.250.1280">
    <property type="match status" value="1"/>
</dbReference>
<gene>
    <name evidence="3" type="ORF">ECRASSUSDP1_LOCUS22462</name>
</gene>